<dbReference type="SUPFAM" id="SSF49503">
    <property type="entry name" value="Cupredoxins"/>
    <property type="match status" value="1"/>
</dbReference>
<dbReference type="PANTHER" id="PTHR33021:SF350">
    <property type="entry name" value="UCLACYANIN-2"/>
    <property type="match status" value="1"/>
</dbReference>
<keyword evidence="3" id="KW-0472">Membrane</keyword>
<gene>
    <name evidence="8" type="primary">LOC103487433</name>
    <name evidence="6" type="synonym">103487433</name>
</gene>
<dbReference type="FunFam" id="2.60.40.420:FF:000034">
    <property type="entry name" value="Cupredoxin superfamily protein"/>
    <property type="match status" value="1"/>
</dbReference>
<keyword evidence="3" id="KW-0812">Transmembrane</keyword>
<dbReference type="InterPro" id="IPR008972">
    <property type="entry name" value="Cupredoxin"/>
</dbReference>
<dbReference type="Pfam" id="PF02298">
    <property type="entry name" value="Cu_bind_like"/>
    <property type="match status" value="1"/>
</dbReference>
<dbReference type="InterPro" id="IPR003245">
    <property type="entry name" value="Phytocyanin_dom"/>
</dbReference>
<reference evidence="8" key="2">
    <citation type="submission" date="2025-04" db="UniProtKB">
        <authorList>
            <consortium name="RefSeq"/>
        </authorList>
    </citation>
    <scope>IDENTIFICATION</scope>
</reference>
<name>A0A1S3BA22_CUCME</name>
<reference evidence="6" key="1">
    <citation type="submission" date="2023-03" db="UniProtKB">
        <authorList>
            <consortium name="EnsemblPlants"/>
        </authorList>
    </citation>
    <scope>IDENTIFICATION</scope>
</reference>
<dbReference type="eggNOG" id="ENOG502S9FB">
    <property type="taxonomic scope" value="Eukaryota"/>
</dbReference>
<dbReference type="Gene3D" id="2.60.40.420">
    <property type="entry name" value="Cupredoxins - blue copper proteins"/>
    <property type="match status" value="1"/>
</dbReference>
<dbReference type="EnsemblPlants" id="MELO3C010324.2.1">
    <property type="protein sequence ID" value="MELO3C010324.2.1"/>
    <property type="gene ID" value="MELO3C010324.2"/>
</dbReference>
<feature type="transmembrane region" description="Helical" evidence="3">
    <location>
        <begin position="147"/>
        <end position="165"/>
    </location>
</feature>
<evidence type="ECO:0000256" key="4">
    <source>
        <dbReference type="SAM" id="SignalP"/>
    </source>
</evidence>
<evidence type="ECO:0000313" key="6">
    <source>
        <dbReference type="EnsemblPlants" id="MELO3C010324.2.1"/>
    </source>
</evidence>
<evidence type="ECO:0000313" key="8">
    <source>
        <dbReference type="RefSeq" id="XP_008443976.1"/>
    </source>
</evidence>
<keyword evidence="4" id="KW-0732">Signal</keyword>
<keyword evidence="2" id="KW-0325">Glycoprotein</keyword>
<sequence>MATKLMSSSSIACLFLVGALLQVVSAVDYDVGGDFGWNLPPNPTFFSDWTRNKTFFVGDKLVFRSKSSESHDVAEPERQTDLDGCVKPGITLSTSAVLSISLDSPRRRYFICTIGNHCNAGMKFSVDVFVNPNSALLPPPPPSSASSLRFGAVLAAAMAGLFFLLTI</sequence>
<keyword evidence="3" id="KW-1133">Transmembrane helix</keyword>
<protein>
    <submittedName>
        <fullName evidence="8">Umecyanin-like</fullName>
    </submittedName>
</protein>
<dbReference type="KEGG" id="cmo:103487433"/>
<evidence type="ECO:0000256" key="1">
    <source>
        <dbReference type="ARBA" id="ARBA00023157"/>
    </source>
</evidence>
<dbReference type="GO" id="GO:0009055">
    <property type="term" value="F:electron transfer activity"/>
    <property type="evidence" value="ECO:0007669"/>
    <property type="project" value="InterPro"/>
</dbReference>
<dbReference type="GO" id="GO:0005886">
    <property type="term" value="C:plasma membrane"/>
    <property type="evidence" value="ECO:0007669"/>
    <property type="project" value="TreeGrafter"/>
</dbReference>
<evidence type="ECO:0000256" key="3">
    <source>
        <dbReference type="SAM" id="Phobius"/>
    </source>
</evidence>
<dbReference type="InParanoid" id="A0A1S3BA22"/>
<dbReference type="Gramene" id="MELO3C010324.2.1">
    <property type="protein sequence ID" value="MELO3C010324.2.1"/>
    <property type="gene ID" value="MELO3C010324.2"/>
</dbReference>
<organism evidence="7 8">
    <name type="scientific">Cucumis melo</name>
    <name type="common">Muskmelon</name>
    <dbReference type="NCBI Taxonomy" id="3656"/>
    <lineage>
        <taxon>Eukaryota</taxon>
        <taxon>Viridiplantae</taxon>
        <taxon>Streptophyta</taxon>
        <taxon>Embryophyta</taxon>
        <taxon>Tracheophyta</taxon>
        <taxon>Spermatophyta</taxon>
        <taxon>Magnoliopsida</taxon>
        <taxon>eudicotyledons</taxon>
        <taxon>Gunneridae</taxon>
        <taxon>Pentapetalae</taxon>
        <taxon>rosids</taxon>
        <taxon>fabids</taxon>
        <taxon>Cucurbitales</taxon>
        <taxon>Cucurbitaceae</taxon>
        <taxon>Benincaseae</taxon>
        <taxon>Cucumis</taxon>
    </lineage>
</organism>
<evidence type="ECO:0000259" key="5">
    <source>
        <dbReference type="PROSITE" id="PS51485"/>
    </source>
</evidence>
<dbReference type="PROSITE" id="PS51485">
    <property type="entry name" value="PHYTOCYANIN"/>
    <property type="match status" value="1"/>
</dbReference>
<dbReference type="AlphaFoldDB" id="A0A1S3BA22"/>
<reference evidence="7" key="3">
    <citation type="submission" date="2025-05" db="UniProtKB">
        <authorList>
            <consortium name="RefSeq"/>
        </authorList>
    </citation>
    <scope>NUCLEOTIDE SEQUENCE [LARGE SCALE GENOMIC DNA]</scope>
</reference>
<dbReference type="OrthoDB" id="1916408at2759"/>
<dbReference type="Proteomes" id="UP001652600">
    <property type="component" value="Chromosome 2"/>
</dbReference>
<feature type="signal peptide" evidence="4">
    <location>
        <begin position="1"/>
        <end position="26"/>
    </location>
</feature>
<evidence type="ECO:0000256" key="2">
    <source>
        <dbReference type="ARBA" id="ARBA00023180"/>
    </source>
</evidence>
<keyword evidence="1" id="KW-1015">Disulfide bond</keyword>
<proteinExistence type="predicted"/>
<dbReference type="GeneID" id="103487433"/>
<dbReference type="InterPro" id="IPR039391">
    <property type="entry name" value="Phytocyanin-like"/>
</dbReference>
<keyword evidence="7" id="KW-1185">Reference proteome</keyword>
<dbReference type="PANTHER" id="PTHR33021">
    <property type="entry name" value="BLUE COPPER PROTEIN"/>
    <property type="match status" value="1"/>
</dbReference>
<feature type="domain" description="Phytocyanin" evidence="5">
    <location>
        <begin position="27"/>
        <end position="130"/>
    </location>
</feature>
<dbReference type="SMR" id="A0A1S3BA22"/>
<evidence type="ECO:0000313" key="7">
    <source>
        <dbReference type="Proteomes" id="UP001652600"/>
    </source>
</evidence>
<feature type="chain" id="PRO_5044565175" evidence="4">
    <location>
        <begin position="27"/>
        <end position="167"/>
    </location>
</feature>
<dbReference type="RefSeq" id="XP_008443976.1">
    <property type="nucleotide sequence ID" value="XM_008445754.2"/>
</dbReference>
<accession>A0A1S3BA22</accession>